<name>A0A193C334_AMYOR</name>
<protein>
    <recommendedName>
        <fullName evidence="3">Polymerase nucleotidyl transferase domain-containing protein</fullName>
    </recommendedName>
</protein>
<proteinExistence type="predicted"/>
<dbReference type="KEGG" id="aori:SD37_26325"/>
<dbReference type="AlphaFoldDB" id="A0A193C334"/>
<reference evidence="1 2" key="1">
    <citation type="journal article" date="2015" name="Genome Announc.">
        <title>Draft Genome Sequence of Norvancomycin-Producing Strain Amycolatopsis orientalis CPCC200066.</title>
        <authorList>
            <person name="Lei X."/>
            <person name="Yuan F."/>
            <person name="Shi Y."/>
            <person name="Li X."/>
            <person name="Wang L."/>
            <person name="Hong B."/>
        </authorList>
    </citation>
    <scope>NUCLEOTIDE SEQUENCE [LARGE SCALE GENOMIC DNA]</scope>
    <source>
        <strain evidence="1 2">B-37</strain>
    </source>
</reference>
<keyword evidence="2" id="KW-1185">Reference proteome</keyword>
<sequence>MFTTVERGRVRDKLVAAAKADPRIAAAGFAGSSAYGEEDEWSDIDLALGLAPSVDYDDVVAAWTESLYREHGAGTHLDVRAGSTLFRVFLLQGTLQVDIAFWRAEEFGATGPRFEVLFGKANDVEKTQPPVAANLIGWAWLYALHARSSIGRGRVWQAEYMISGMRDQVFALACLRHDVPAVQGRGMDDVPPDAAAPLMAALVRSRPREW</sequence>
<evidence type="ECO:0000313" key="1">
    <source>
        <dbReference type="EMBL" id="ANN18790.1"/>
    </source>
</evidence>
<gene>
    <name evidence="1" type="ORF">SD37_26325</name>
</gene>
<dbReference type="EMBL" id="CP016174">
    <property type="protein sequence ID" value="ANN18790.1"/>
    <property type="molecule type" value="Genomic_DNA"/>
</dbReference>
<evidence type="ECO:0008006" key="3">
    <source>
        <dbReference type="Google" id="ProtNLM"/>
    </source>
</evidence>
<dbReference type="InterPro" id="IPR043519">
    <property type="entry name" value="NT_sf"/>
</dbReference>
<organism evidence="1 2">
    <name type="scientific">Amycolatopsis orientalis</name>
    <name type="common">Nocardia orientalis</name>
    <dbReference type="NCBI Taxonomy" id="31958"/>
    <lineage>
        <taxon>Bacteria</taxon>
        <taxon>Bacillati</taxon>
        <taxon>Actinomycetota</taxon>
        <taxon>Actinomycetes</taxon>
        <taxon>Pseudonocardiales</taxon>
        <taxon>Pseudonocardiaceae</taxon>
        <taxon>Amycolatopsis</taxon>
    </lineage>
</organism>
<accession>A0A193C334</accession>
<dbReference type="Proteomes" id="UP000093695">
    <property type="component" value="Chromosome"/>
</dbReference>
<dbReference type="SUPFAM" id="SSF81301">
    <property type="entry name" value="Nucleotidyltransferase"/>
    <property type="match status" value="1"/>
</dbReference>
<dbReference type="RefSeq" id="WP_052674801.1">
    <property type="nucleotide sequence ID" value="NZ_CP016174.1"/>
</dbReference>
<dbReference type="Gene3D" id="3.30.460.10">
    <property type="entry name" value="Beta Polymerase, domain 2"/>
    <property type="match status" value="1"/>
</dbReference>
<evidence type="ECO:0000313" key="2">
    <source>
        <dbReference type="Proteomes" id="UP000093695"/>
    </source>
</evidence>